<evidence type="ECO:0000256" key="10">
    <source>
        <dbReference type="ARBA" id="ARBA00023136"/>
    </source>
</evidence>
<keyword evidence="9" id="KW-0406">Ion transport</keyword>
<dbReference type="Pfam" id="PF00999">
    <property type="entry name" value="Na_H_Exchanger"/>
    <property type="match status" value="1"/>
</dbReference>
<feature type="transmembrane region" description="Helical" evidence="12">
    <location>
        <begin position="122"/>
        <end position="140"/>
    </location>
</feature>
<feature type="transmembrane region" description="Helical" evidence="12">
    <location>
        <begin position="161"/>
        <end position="194"/>
    </location>
</feature>
<evidence type="ECO:0000256" key="7">
    <source>
        <dbReference type="ARBA" id="ARBA00022958"/>
    </source>
</evidence>
<name>A0A0K9NZ12_ZOSMR</name>
<evidence type="ECO:0000256" key="12">
    <source>
        <dbReference type="SAM" id="Phobius"/>
    </source>
</evidence>
<feature type="transmembrane region" description="Helical" evidence="12">
    <location>
        <begin position="214"/>
        <end position="232"/>
    </location>
</feature>
<dbReference type="GO" id="GO:0009941">
    <property type="term" value="C:chloroplast envelope"/>
    <property type="evidence" value="ECO:0007669"/>
    <property type="project" value="UniProtKB-SubCell"/>
</dbReference>
<comment type="caution">
    <text evidence="15">The sequence shown here is derived from an EMBL/GenBank/DDBJ whole genome shotgun (WGS) entry which is preliminary data.</text>
</comment>
<dbReference type="GO" id="GO:0006885">
    <property type="term" value="P:regulation of pH"/>
    <property type="evidence" value="ECO:0000318"/>
    <property type="project" value="GO_Central"/>
</dbReference>
<keyword evidence="5" id="KW-0633">Potassium transport</keyword>
<feature type="domain" description="Cation/H+ exchanger transmembrane" evidence="13">
    <location>
        <begin position="2"/>
        <end position="321"/>
    </location>
</feature>
<evidence type="ECO:0000256" key="1">
    <source>
        <dbReference type="ARBA" id="ARBA00003198"/>
    </source>
</evidence>
<dbReference type="PANTHER" id="PTHR32468">
    <property type="entry name" value="CATION/H + ANTIPORTER"/>
    <property type="match status" value="1"/>
</dbReference>
<evidence type="ECO:0000256" key="6">
    <source>
        <dbReference type="ARBA" id="ARBA00022692"/>
    </source>
</evidence>
<feature type="domain" description="Cation/H(+) antiporter C-terminal" evidence="14">
    <location>
        <begin position="524"/>
        <end position="677"/>
    </location>
</feature>
<evidence type="ECO:0000313" key="16">
    <source>
        <dbReference type="Proteomes" id="UP000036987"/>
    </source>
</evidence>
<dbReference type="GO" id="GO:1902600">
    <property type="term" value="P:proton transmembrane transport"/>
    <property type="evidence" value="ECO:0007669"/>
    <property type="project" value="InterPro"/>
</dbReference>
<dbReference type="GO" id="GO:0098662">
    <property type="term" value="P:inorganic cation transmembrane transport"/>
    <property type="evidence" value="ECO:0000318"/>
    <property type="project" value="GO_Central"/>
</dbReference>
<keyword evidence="7" id="KW-0630">Potassium</keyword>
<dbReference type="GO" id="GO:0016020">
    <property type="term" value="C:membrane"/>
    <property type="evidence" value="ECO:0007669"/>
    <property type="project" value="UniProtKB-SubCell"/>
</dbReference>
<dbReference type="GO" id="GO:0012505">
    <property type="term" value="C:endomembrane system"/>
    <property type="evidence" value="ECO:0000318"/>
    <property type="project" value="GO_Central"/>
</dbReference>
<dbReference type="Gene3D" id="3.40.50.12370">
    <property type="match status" value="1"/>
</dbReference>
<dbReference type="EMBL" id="LFYR01001429">
    <property type="protein sequence ID" value="KMZ61963.1"/>
    <property type="molecule type" value="Genomic_DNA"/>
</dbReference>
<dbReference type="OMA" id="ICAYLIH"/>
<keyword evidence="4" id="KW-0813">Transport</keyword>
<keyword evidence="16" id="KW-1185">Reference proteome</keyword>
<evidence type="ECO:0000256" key="5">
    <source>
        <dbReference type="ARBA" id="ARBA00022538"/>
    </source>
</evidence>
<protein>
    <submittedName>
        <fullName evidence="15">Cation/H(+) antiporter</fullName>
    </submittedName>
</protein>
<comment type="subcellular location">
    <subcellularLocation>
        <location evidence="3">Membrane</location>
        <topology evidence="3">Multi-pass membrane protein</topology>
    </subcellularLocation>
    <subcellularLocation>
        <location evidence="2">Plastid</location>
        <location evidence="2">Chloroplast envelope</location>
    </subcellularLocation>
</comment>
<feature type="transmembrane region" description="Helical" evidence="12">
    <location>
        <begin position="88"/>
        <end position="110"/>
    </location>
</feature>
<evidence type="ECO:0000256" key="9">
    <source>
        <dbReference type="ARBA" id="ARBA00023065"/>
    </source>
</evidence>
<evidence type="ECO:0000256" key="2">
    <source>
        <dbReference type="ARBA" id="ARBA00004119"/>
    </source>
</evidence>
<dbReference type="GO" id="GO:0006813">
    <property type="term" value="P:potassium ion transport"/>
    <property type="evidence" value="ECO:0007669"/>
    <property type="project" value="UniProtKB-KW"/>
</dbReference>
<keyword evidence="8 12" id="KW-1133">Transmembrane helix</keyword>
<dbReference type="InterPro" id="IPR006153">
    <property type="entry name" value="Cation/H_exchanger_TM"/>
</dbReference>
<dbReference type="Pfam" id="PF23259">
    <property type="entry name" value="CHX17_C"/>
    <property type="match status" value="1"/>
</dbReference>
<comment type="function">
    <text evidence="1">May function as sodium-coupled metabolite transporter across the chloroplast envelope.</text>
</comment>
<dbReference type="InterPro" id="IPR050794">
    <property type="entry name" value="CPA2_transporter"/>
</dbReference>
<accession>A0A0K9NZ12</accession>
<organism evidence="15 16">
    <name type="scientific">Zostera marina</name>
    <name type="common">Eelgrass</name>
    <dbReference type="NCBI Taxonomy" id="29655"/>
    <lineage>
        <taxon>Eukaryota</taxon>
        <taxon>Viridiplantae</taxon>
        <taxon>Streptophyta</taxon>
        <taxon>Embryophyta</taxon>
        <taxon>Tracheophyta</taxon>
        <taxon>Spermatophyta</taxon>
        <taxon>Magnoliopsida</taxon>
        <taxon>Liliopsida</taxon>
        <taxon>Zosteraceae</taxon>
        <taxon>Zostera</taxon>
    </lineage>
</organism>
<keyword evidence="6 12" id="KW-0812">Transmembrane</keyword>
<sequence>MGVKIDLGFLKQSGRKSLIIGISSHLIPTVLVVIFYIVWHVYLDFDTNNQIRFDLYRDTVLPWSLSSIVVVASLLDEMNLLNSKIGRMAIAASLMESILLIIYDVVGGIYFLGSLSWGPYRAFLPMISFVCFATLIGVVGRPVTQWMVKRTIEGAPLAEEYIGFILLMTLAFAFSSTIIGQGTSAGVFFLGLALPSGPPLGSTLVTKLEGIVDALFLPIFLATLGFLIDFSMLGEYLGMTLHFVLFDVVSFIGKILGVIGIASLCRVRFQNILILTLILNAKGITEVEGVFRWEDLQNKHISFITVRLFEILVVAVLVPPLLKILYKPSRRYYEPRRRSLLGANRKLELKILACVYNQDQVLPAVNIIESLCINDTYPLSISVLHLTQLVGRVSPVLVEYWKGMPSYGSTESDHIVATFSGFKETKMETMAGISIETYLSISNYSSMFDDICTLSMDEKMSMIFLPFHRTQMDETLIFANEHSREANNAVLQYATCSVAIIIDRGGIGNNLQTIHSRNNVFDKICVYFVGGADDREALALAMRMALNRSVSVTLVHFKPKSATASEEDPIIHFTEKMESERKVDEDNIQKFLAENRDRNTTEYLEMEVSDGEEMVGIIRKTVAKFNLVIVGRREGILKSEMMFGMSEWNEFPELGVFGDMLASMDFDCNISTLVVQQ</sequence>
<feature type="transmembrane region" description="Helical" evidence="12">
    <location>
        <begin position="59"/>
        <end position="76"/>
    </location>
</feature>
<gene>
    <name evidence="15" type="ORF">ZOSMA_49G00320</name>
</gene>
<dbReference type="AlphaFoldDB" id="A0A0K9NZ12"/>
<evidence type="ECO:0000256" key="8">
    <source>
        <dbReference type="ARBA" id="ARBA00022989"/>
    </source>
</evidence>
<evidence type="ECO:0000259" key="13">
    <source>
        <dbReference type="Pfam" id="PF00999"/>
    </source>
</evidence>
<keyword evidence="10 12" id="KW-0472">Membrane</keyword>
<dbReference type="Proteomes" id="UP000036987">
    <property type="component" value="Unassembled WGS sequence"/>
</dbReference>
<evidence type="ECO:0000313" key="15">
    <source>
        <dbReference type="EMBL" id="KMZ61963.1"/>
    </source>
</evidence>
<dbReference type="PANTHER" id="PTHR32468:SF30">
    <property type="entry name" value="OS12G0109150 PROTEIN"/>
    <property type="match status" value="1"/>
</dbReference>
<dbReference type="InterPro" id="IPR038770">
    <property type="entry name" value="Na+/solute_symporter_sf"/>
</dbReference>
<dbReference type="GO" id="GO:0015297">
    <property type="term" value="F:antiporter activity"/>
    <property type="evidence" value="ECO:0007669"/>
    <property type="project" value="InterPro"/>
</dbReference>
<dbReference type="InterPro" id="IPR057290">
    <property type="entry name" value="CHX17_C"/>
</dbReference>
<feature type="transmembrane region" description="Helical" evidence="12">
    <location>
        <begin position="244"/>
        <end position="264"/>
    </location>
</feature>
<dbReference type="OrthoDB" id="1889525at2759"/>
<dbReference type="STRING" id="29655.A0A0K9NZ12"/>
<comment type="similarity">
    <text evidence="11">Belongs to the monovalent cation:proton antiporter 2 (CPA2) transporter (TC 2.A.37) family. CHX (TC 2.A.37.4) subfamily.</text>
</comment>
<evidence type="ECO:0000259" key="14">
    <source>
        <dbReference type="Pfam" id="PF23259"/>
    </source>
</evidence>
<reference evidence="16" key="1">
    <citation type="journal article" date="2016" name="Nature">
        <title>The genome of the seagrass Zostera marina reveals angiosperm adaptation to the sea.</title>
        <authorList>
            <person name="Olsen J.L."/>
            <person name="Rouze P."/>
            <person name="Verhelst B."/>
            <person name="Lin Y.-C."/>
            <person name="Bayer T."/>
            <person name="Collen J."/>
            <person name="Dattolo E."/>
            <person name="De Paoli E."/>
            <person name="Dittami S."/>
            <person name="Maumus F."/>
            <person name="Michel G."/>
            <person name="Kersting A."/>
            <person name="Lauritano C."/>
            <person name="Lohaus R."/>
            <person name="Toepel M."/>
            <person name="Tonon T."/>
            <person name="Vanneste K."/>
            <person name="Amirebrahimi M."/>
            <person name="Brakel J."/>
            <person name="Bostroem C."/>
            <person name="Chovatia M."/>
            <person name="Grimwood J."/>
            <person name="Jenkins J.W."/>
            <person name="Jueterbock A."/>
            <person name="Mraz A."/>
            <person name="Stam W.T."/>
            <person name="Tice H."/>
            <person name="Bornberg-Bauer E."/>
            <person name="Green P.J."/>
            <person name="Pearson G.A."/>
            <person name="Procaccini G."/>
            <person name="Duarte C.M."/>
            <person name="Schmutz J."/>
            <person name="Reusch T.B.H."/>
            <person name="Van de Peer Y."/>
        </authorList>
    </citation>
    <scope>NUCLEOTIDE SEQUENCE [LARGE SCALE GENOMIC DNA]</scope>
    <source>
        <strain evidence="16">cv. Finnish</strain>
    </source>
</reference>
<dbReference type="Gene3D" id="1.20.1530.20">
    <property type="match status" value="1"/>
</dbReference>
<feature type="transmembrane region" description="Helical" evidence="12">
    <location>
        <begin position="18"/>
        <end position="39"/>
    </location>
</feature>
<evidence type="ECO:0000256" key="3">
    <source>
        <dbReference type="ARBA" id="ARBA00004141"/>
    </source>
</evidence>
<evidence type="ECO:0000256" key="11">
    <source>
        <dbReference type="ARBA" id="ARBA00038341"/>
    </source>
</evidence>
<evidence type="ECO:0000256" key="4">
    <source>
        <dbReference type="ARBA" id="ARBA00022448"/>
    </source>
</evidence>
<feature type="transmembrane region" description="Helical" evidence="12">
    <location>
        <begin position="301"/>
        <end position="322"/>
    </location>
</feature>
<proteinExistence type="inferred from homology"/>